<dbReference type="Pfam" id="PF07730">
    <property type="entry name" value="HisKA_3"/>
    <property type="match status" value="1"/>
</dbReference>
<evidence type="ECO:0000256" key="1">
    <source>
        <dbReference type="ARBA" id="ARBA00000085"/>
    </source>
</evidence>
<dbReference type="GO" id="GO:0005524">
    <property type="term" value="F:ATP binding"/>
    <property type="evidence" value="ECO:0007669"/>
    <property type="project" value="UniProtKB-KW"/>
</dbReference>
<keyword evidence="11" id="KW-0812">Transmembrane</keyword>
<protein>
    <recommendedName>
        <fullName evidence="2">histidine kinase</fullName>
        <ecNumber evidence="2">2.7.13.3</ecNumber>
    </recommendedName>
</protein>
<dbReference type="EMBL" id="MWQN01000004">
    <property type="protein sequence ID" value="OPC77590.1"/>
    <property type="molecule type" value="Genomic_DNA"/>
</dbReference>
<keyword evidence="8" id="KW-0902">Two-component regulatory system</keyword>
<sequence length="449" mass="47742">MRRPAGRSHNGPVFRDDWRRWRGQLGVVLRPDAEPAPLSRRARYADLLLAVVLTLIALVVAARYPDAGPGPIGPVGDQPMPPEPPEPTEPPLPWFAPPEEHGLDPGAWPLVVLSALPLAARRRYPLVAFAVILGATVRIGEDHASWINVTTCVLAAYSAVVHSRYRSRAVVVLGLAAVLAGAAFRDTAPMLPGWSSPGVVILIAGALAGLVLFWQRQLAAGRQRYADLERAQAEATRRAVEEERSRIAAELHDVVTHNVSVMVIQAGAARTVMDAAPERSKAALLAVEAGGRAAMAELRHVMGLLAAPDAERPDELEPQPGLDRLDALIDRVRAAGTPVRLAVSLPPEPLPPGVDLTAYRVVQEALTNTIKHAPGADAHVTIGYTGERLEIEVTDTGVAPAGPTPVGGGSGRGLLGLRERLALYSGELTAGPTLTGGYRIRAHIPWRTA</sequence>
<feature type="transmembrane region" description="Helical" evidence="11">
    <location>
        <begin position="169"/>
        <end position="188"/>
    </location>
</feature>
<dbReference type="OrthoDB" id="227596at2"/>
<feature type="compositionally biased region" description="Pro residues" evidence="10">
    <location>
        <begin position="79"/>
        <end position="90"/>
    </location>
</feature>
<keyword evidence="3" id="KW-0597">Phosphoprotein</keyword>
<dbReference type="InterPro" id="IPR011712">
    <property type="entry name" value="Sig_transdc_His_kin_sub3_dim/P"/>
</dbReference>
<keyword evidence="11" id="KW-1133">Transmembrane helix</keyword>
<feature type="transmembrane region" description="Helical" evidence="11">
    <location>
        <begin position="47"/>
        <end position="64"/>
    </location>
</feature>
<proteinExistence type="predicted"/>
<evidence type="ECO:0000256" key="5">
    <source>
        <dbReference type="ARBA" id="ARBA00022741"/>
    </source>
</evidence>
<evidence type="ECO:0000259" key="13">
    <source>
        <dbReference type="Pfam" id="PF07730"/>
    </source>
</evidence>
<keyword evidence="7" id="KW-0067">ATP-binding</keyword>
<evidence type="ECO:0000256" key="8">
    <source>
        <dbReference type="ARBA" id="ARBA00023012"/>
    </source>
</evidence>
<gene>
    <name evidence="14" type="ORF">B4N89_44700</name>
</gene>
<dbReference type="PANTHER" id="PTHR24421">
    <property type="entry name" value="NITRATE/NITRITE SENSOR PROTEIN NARX-RELATED"/>
    <property type="match status" value="1"/>
</dbReference>
<evidence type="ECO:0000313" key="15">
    <source>
        <dbReference type="Proteomes" id="UP000190037"/>
    </source>
</evidence>
<dbReference type="GO" id="GO:0000155">
    <property type="term" value="F:phosphorelay sensor kinase activity"/>
    <property type="evidence" value="ECO:0007669"/>
    <property type="project" value="InterPro"/>
</dbReference>
<dbReference type="SUPFAM" id="SSF55874">
    <property type="entry name" value="ATPase domain of HSP90 chaperone/DNA topoisomerase II/histidine kinase"/>
    <property type="match status" value="1"/>
</dbReference>
<feature type="domain" description="Histidine kinase/HSP90-like ATPase" evidence="12">
    <location>
        <begin position="356"/>
        <end position="446"/>
    </location>
</feature>
<dbReference type="STRING" id="159449.B4N89_44700"/>
<evidence type="ECO:0000313" key="14">
    <source>
        <dbReference type="EMBL" id="OPC77590.1"/>
    </source>
</evidence>
<dbReference type="Gene3D" id="3.30.565.10">
    <property type="entry name" value="Histidine kinase-like ATPase, C-terminal domain"/>
    <property type="match status" value="1"/>
</dbReference>
<feature type="region of interest" description="Disordered" evidence="10">
    <location>
        <begin position="70"/>
        <end position="90"/>
    </location>
</feature>
<keyword evidence="5" id="KW-0547">Nucleotide-binding</keyword>
<evidence type="ECO:0000256" key="6">
    <source>
        <dbReference type="ARBA" id="ARBA00022777"/>
    </source>
</evidence>
<dbReference type="InterPro" id="IPR003594">
    <property type="entry name" value="HATPase_dom"/>
</dbReference>
<dbReference type="EC" id="2.7.13.3" evidence="2"/>
<dbReference type="InterPro" id="IPR036890">
    <property type="entry name" value="HATPase_C_sf"/>
</dbReference>
<evidence type="ECO:0000256" key="2">
    <source>
        <dbReference type="ARBA" id="ARBA00012438"/>
    </source>
</evidence>
<name>A0A1T3NLH9_9ACTN</name>
<dbReference type="GO" id="GO:0016020">
    <property type="term" value="C:membrane"/>
    <property type="evidence" value="ECO:0007669"/>
    <property type="project" value="InterPro"/>
</dbReference>
<evidence type="ECO:0000256" key="4">
    <source>
        <dbReference type="ARBA" id="ARBA00022679"/>
    </source>
</evidence>
<dbReference type="Proteomes" id="UP000190037">
    <property type="component" value="Unassembled WGS sequence"/>
</dbReference>
<dbReference type="InterPro" id="IPR050482">
    <property type="entry name" value="Sensor_HK_TwoCompSys"/>
</dbReference>
<evidence type="ECO:0000259" key="12">
    <source>
        <dbReference type="Pfam" id="PF02518"/>
    </source>
</evidence>
<keyword evidence="4" id="KW-0808">Transferase</keyword>
<keyword evidence="6 14" id="KW-0418">Kinase</keyword>
<comment type="catalytic activity">
    <reaction evidence="1">
        <text>ATP + protein L-histidine = ADP + protein N-phospho-L-histidine.</text>
        <dbReference type="EC" id="2.7.13.3"/>
    </reaction>
</comment>
<comment type="caution">
    <text evidence="14">The sequence shown here is derived from an EMBL/GenBank/DDBJ whole genome shotgun (WGS) entry which is preliminary data.</text>
</comment>
<keyword evidence="11" id="KW-0472">Membrane</keyword>
<feature type="transmembrane region" description="Helical" evidence="11">
    <location>
        <begin position="194"/>
        <end position="214"/>
    </location>
</feature>
<dbReference type="GO" id="GO:0046983">
    <property type="term" value="F:protein dimerization activity"/>
    <property type="evidence" value="ECO:0007669"/>
    <property type="project" value="InterPro"/>
</dbReference>
<evidence type="ECO:0000256" key="11">
    <source>
        <dbReference type="SAM" id="Phobius"/>
    </source>
</evidence>
<dbReference type="Gene3D" id="1.20.5.1930">
    <property type="match status" value="1"/>
</dbReference>
<accession>A0A1T3NLH9</accession>
<dbReference type="CDD" id="cd16917">
    <property type="entry name" value="HATPase_UhpB-NarQ-NarX-like"/>
    <property type="match status" value="1"/>
</dbReference>
<organism evidence="14 15">
    <name type="scientific">Embleya scabrispora</name>
    <dbReference type="NCBI Taxonomy" id="159449"/>
    <lineage>
        <taxon>Bacteria</taxon>
        <taxon>Bacillati</taxon>
        <taxon>Actinomycetota</taxon>
        <taxon>Actinomycetes</taxon>
        <taxon>Kitasatosporales</taxon>
        <taxon>Streptomycetaceae</taxon>
        <taxon>Embleya</taxon>
    </lineage>
</organism>
<evidence type="ECO:0000256" key="10">
    <source>
        <dbReference type="SAM" id="MobiDB-lite"/>
    </source>
</evidence>
<evidence type="ECO:0000256" key="3">
    <source>
        <dbReference type="ARBA" id="ARBA00022553"/>
    </source>
</evidence>
<evidence type="ECO:0000256" key="7">
    <source>
        <dbReference type="ARBA" id="ARBA00022840"/>
    </source>
</evidence>
<keyword evidence="15" id="KW-1185">Reference proteome</keyword>
<dbReference type="AlphaFoldDB" id="A0A1T3NLH9"/>
<dbReference type="Pfam" id="PF02518">
    <property type="entry name" value="HATPase_c"/>
    <property type="match status" value="1"/>
</dbReference>
<reference evidence="14 15" key="1">
    <citation type="submission" date="2017-03" db="EMBL/GenBank/DDBJ databases">
        <title>Draft genome sequence of Streptomyces scabrisporus NF3, endophyte isolated from Amphipterygium adstringens.</title>
        <authorList>
            <person name="Vazquez M."/>
            <person name="Ceapa C.D."/>
            <person name="Rodriguez Luna D."/>
            <person name="Sanchez Esquivel S."/>
        </authorList>
    </citation>
    <scope>NUCLEOTIDE SEQUENCE [LARGE SCALE GENOMIC DNA]</scope>
    <source>
        <strain evidence="14 15">NF3</strain>
    </source>
</reference>
<feature type="coiled-coil region" evidence="9">
    <location>
        <begin position="218"/>
        <end position="250"/>
    </location>
</feature>
<feature type="domain" description="Signal transduction histidine kinase subgroup 3 dimerisation and phosphoacceptor" evidence="13">
    <location>
        <begin position="243"/>
        <end position="308"/>
    </location>
</feature>
<evidence type="ECO:0000256" key="9">
    <source>
        <dbReference type="SAM" id="Coils"/>
    </source>
</evidence>
<keyword evidence="9" id="KW-0175">Coiled coil</keyword>
<feature type="transmembrane region" description="Helical" evidence="11">
    <location>
        <begin position="143"/>
        <end position="162"/>
    </location>
</feature>
<dbReference type="PANTHER" id="PTHR24421:SF10">
    <property type="entry name" value="NITRATE_NITRITE SENSOR PROTEIN NARQ"/>
    <property type="match status" value="1"/>
</dbReference>